<feature type="compositionally biased region" description="Low complexity" evidence="1">
    <location>
        <begin position="25"/>
        <end position="62"/>
    </location>
</feature>
<evidence type="ECO:0000313" key="2">
    <source>
        <dbReference type="EMBL" id="KAJ1519037.1"/>
    </source>
</evidence>
<protein>
    <recommendedName>
        <fullName evidence="4">Transposase domain-containing protein</fullName>
    </recommendedName>
</protein>
<reference evidence="2" key="1">
    <citation type="submission" date="2022-12" db="EMBL/GenBank/DDBJ databases">
        <title>Chromosome-level genome assembly of the bean flower thrips Megalurothrips usitatus.</title>
        <authorList>
            <person name="Ma L."/>
            <person name="Liu Q."/>
            <person name="Li H."/>
            <person name="Cai W."/>
        </authorList>
    </citation>
    <scope>NUCLEOTIDE SEQUENCE</scope>
    <source>
        <strain evidence="2">Cailab_2022a</strain>
    </source>
</reference>
<feature type="region of interest" description="Disordered" evidence="1">
    <location>
        <begin position="15"/>
        <end position="148"/>
    </location>
</feature>
<keyword evidence="3" id="KW-1185">Reference proteome</keyword>
<dbReference type="Pfam" id="PF02992">
    <property type="entry name" value="Transposase_21"/>
    <property type="match status" value="1"/>
</dbReference>
<dbReference type="PANTHER" id="PTHR46579">
    <property type="entry name" value="F5/8 TYPE C DOMAIN-CONTAINING PROTEIN-RELATED"/>
    <property type="match status" value="1"/>
</dbReference>
<gene>
    <name evidence="2" type="ORF">ONE63_011280</name>
</gene>
<feature type="compositionally biased region" description="Basic and acidic residues" evidence="1">
    <location>
        <begin position="132"/>
        <end position="142"/>
    </location>
</feature>
<sequence>MEDIDHLIGSSFNETQLLCGAGDGSSSPSSSSASSSSRSESSSHSISRSSIGSAETSSSNGSIGDQEQIFDNEENSEDGKNADNEDNEEGRNENNNQVEDHNDNEGDGEVNQQNADNGDNGHDRQEDDEGPEERAEDARQPESHPLLRAMLDDPDFVENVRTEVNVSKLDLLYMVLGSAQQNNYTNKAFNDAVTLINNIFSSPVLPTSRYLLDKVIMNHDKTKFYFYCSSCSSGFGQLDYMHIKEKQCDRCNTVSKISDLRAAHFFCLYDIPSQLEALFNRVEVREALLTPSEAVRKCEPGFYSDIYDGSVFVDFEARIATEHVDEDHHIISSHFCTDGSPLFTSSKCSIWPISLAINELPPVMRMRNLLLPGLWFGTQKPPMDLFLEPFVNHMQEISVGFQINVNNSVWQMKLFNLGCCVDSGARGPVQGIKTHSGYNSCAWCYIHGVYLEGAVKFPLGDIVPPKRTHEGMIRLQLELDNRHAENLDDISDEESGGENADGDRGVNAVSPLINMPNFNMVDGFFVDSMHLLHLGITKYFLTKWTGDCNEDYYILLSADVINKRISSMRPPVELRRLARELDEKPRWKAREFENWLLFYCAVVLKGILPNKYIDIWLLLAQAVHILSSTKISHDHLNIADALIKKFLIETQEAYGEVSMVYNLHILYHLPEHVARWGPLGTSSAYCFENFNGVLKRVIKSQQGIPNQVVRAMSWDQAKNILRPHVSDKARSYVASLSKSKDKGIRVGSLSVLVGKSEVFSPDENERWLCENSGQNVDGDSCEVFKRLIQDKCVYATDNHKRKTNNSVALLKDNRVVLIHKIVYDRSSDAVFLIVSDVHLMIIMNGAEVVNLHPSEHLLRKITFIEEEKKFLSCDQLKVVCFRSTFQHGDYVSPIPNIYNVF</sequence>
<evidence type="ECO:0000313" key="3">
    <source>
        <dbReference type="Proteomes" id="UP001075354"/>
    </source>
</evidence>
<accession>A0AAV7X3M4</accession>
<organism evidence="2 3">
    <name type="scientific">Megalurothrips usitatus</name>
    <name type="common">bean blossom thrips</name>
    <dbReference type="NCBI Taxonomy" id="439358"/>
    <lineage>
        <taxon>Eukaryota</taxon>
        <taxon>Metazoa</taxon>
        <taxon>Ecdysozoa</taxon>
        <taxon>Arthropoda</taxon>
        <taxon>Hexapoda</taxon>
        <taxon>Insecta</taxon>
        <taxon>Pterygota</taxon>
        <taxon>Neoptera</taxon>
        <taxon>Paraneoptera</taxon>
        <taxon>Thysanoptera</taxon>
        <taxon>Terebrantia</taxon>
        <taxon>Thripoidea</taxon>
        <taxon>Thripidae</taxon>
        <taxon>Megalurothrips</taxon>
    </lineage>
</organism>
<evidence type="ECO:0000256" key="1">
    <source>
        <dbReference type="SAM" id="MobiDB-lite"/>
    </source>
</evidence>
<dbReference type="InterPro" id="IPR004242">
    <property type="entry name" value="Transposase_21"/>
</dbReference>
<dbReference type="Proteomes" id="UP001075354">
    <property type="component" value="Unassembled WGS sequence"/>
</dbReference>
<comment type="caution">
    <text evidence="2">The sequence shown here is derived from an EMBL/GenBank/DDBJ whole genome shotgun (WGS) entry which is preliminary data.</text>
</comment>
<dbReference type="AlphaFoldDB" id="A0AAV7X3M4"/>
<dbReference type="PANTHER" id="PTHR46579:SF1">
    <property type="entry name" value="F5_8 TYPE C DOMAIN-CONTAINING PROTEIN"/>
    <property type="match status" value="1"/>
</dbReference>
<evidence type="ECO:0008006" key="4">
    <source>
        <dbReference type="Google" id="ProtNLM"/>
    </source>
</evidence>
<dbReference type="EMBL" id="JAPTSV010000786">
    <property type="protein sequence ID" value="KAJ1519037.1"/>
    <property type="molecule type" value="Genomic_DNA"/>
</dbReference>
<name>A0AAV7X3M4_9NEOP</name>
<proteinExistence type="predicted"/>